<feature type="region of interest" description="Disordered" evidence="1">
    <location>
        <begin position="76"/>
        <end position="103"/>
    </location>
</feature>
<dbReference type="Proteomes" id="UP000054466">
    <property type="component" value="Unassembled WGS sequence"/>
</dbReference>
<dbReference type="VEuPathDB" id="FungiDB:PV07_11937"/>
<sequence length="317" mass="34689">MATAFPRPDTKGTGRESVPCEEISRSTIYTMIPSVVRSRIPVLTSLRHTARTVVLHGTSVRRRAYQFSCVESSKEKDSYEYTSTTNSSGATTPTIRAASPEGSVPSQDLALRMLPPLETRSGVDWDVALTGVRLWVNAKTQAEQGGDPVALRSMHIDALRYMHMALPSDLTPLEIQSLRASMAPQLFSQAENFTEYRAQRQPNILRQGVAHAVCWLVAGLLLILPIIMTLLNRLLQFERDHQVTERVLANGIDLTSALGERGVELHEAIVRFKDGRVGGACVDLGSWFVEGIVGGVNDGIDAVAQNRRKAPAAKCPS</sequence>
<evidence type="ECO:0000256" key="2">
    <source>
        <dbReference type="SAM" id="Phobius"/>
    </source>
</evidence>
<keyword evidence="2" id="KW-0812">Transmembrane</keyword>
<gene>
    <name evidence="3" type="ORF">PV07_11937</name>
</gene>
<evidence type="ECO:0000313" key="4">
    <source>
        <dbReference type="Proteomes" id="UP000054466"/>
    </source>
</evidence>
<evidence type="ECO:0000313" key="3">
    <source>
        <dbReference type="EMBL" id="KIW23761.1"/>
    </source>
</evidence>
<organism evidence="3 4">
    <name type="scientific">Cladophialophora immunda</name>
    <dbReference type="NCBI Taxonomy" id="569365"/>
    <lineage>
        <taxon>Eukaryota</taxon>
        <taxon>Fungi</taxon>
        <taxon>Dikarya</taxon>
        <taxon>Ascomycota</taxon>
        <taxon>Pezizomycotina</taxon>
        <taxon>Eurotiomycetes</taxon>
        <taxon>Chaetothyriomycetidae</taxon>
        <taxon>Chaetothyriales</taxon>
        <taxon>Herpotrichiellaceae</taxon>
        <taxon>Cladophialophora</taxon>
    </lineage>
</organism>
<accession>A0A0D1Z7Y1</accession>
<dbReference type="STRING" id="569365.A0A0D1Z7Y1"/>
<keyword evidence="2" id="KW-1133">Transmembrane helix</keyword>
<protein>
    <submittedName>
        <fullName evidence="3">Uncharacterized protein</fullName>
    </submittedName>
</protein>
<dbReference type="RefSeq" id="XP_016243977.1">
    <property type="nucleotide sequence ID" value="XM_016399415.1"/>
</dbReference>
<keyword evidence="4" id="KW-1185">Reference proteome</keyword>
<feature type="compositionally biased region" description="Polar residues" evidence="1">
    <location>
        <begin position="80"/>
        <end position="94"/>
    </location>
</feature>
<name>A0A0D1Z7Y1_9EURO</name>
<proteinExistence type="predicted"/>
<dbReference type="GeneID" id="27351131"/>
<dbReference type="OrthoDB" id="190201at2759"/>
<dbReference type="EMBL" id="KN847046">
    <property type="protein sequence ID" value="KIW23761.1"/>
    <property type="molecule type" value="Genomic_DNA"/>
</dbReference>
<dbReference type="AlphaFoldDB" id="A0A0D1Z7Y1"/>
<keyword evidence="2" id="KW-0472">Membrane</keyword>
<dbReference type="HOGENOM" id="CLU_071891_0_0_1"/>
<evidence type="ECO:0000256" key="1">
    <source>
        <dbReference type="SAM" id="MobiDB-lite"/>
    </source>
</evidence>
<feature type="transmembrane region" description="Helical" evidence="2">
    <location>
        <begin position="209"/>
        <end position="231"/>
    </location>
</feature>
<reference evidence="3 4" key="1">
    <citation type="submission" date="2015-01" db="EMBL/GenBank/DDBJ databases">
        <title>The Genome Sequence of Cladophialophora immunda CBS83496.</title>
        <authorList>
            <consortium name="The Broad Institute Genomics Platform"/>
            <person name="Cuomo C."/>
            <person name="de Hoog S."/>
            <person name="Gorbushina A."/>
            <person name="Stielow B."/>
            <person name="Teixiera M."/>
            <person name="Abouelleil A."/>
            <person name="Chapman S.B."/>
            <person name="Priest M."/>
            <person name="Young S.K."/>
            <person name="Wortman J."/>
            <person name="Nusbaum C."/>
            <person name="Birren B."/>
        </authorList>
    </citation>
    <scope>NUCLEOTIDE SEQUENCE [LARGE SCALE GENOMIC DNA]</scope>
    <source>
        <strain evidence="3 4">CBS 83496</strain>
    </source>
</reference>